<keyword evidence="1" id="KW-0694">RNA-binding</keyword>
<dbReference type="InterPro" id="IPR057596">
    <property type="entry name" value="RDRP_core"/>
</dbReference>
<dbReference type="GO" id="GO:0003968">
    <property type="term" value="F:RNA-directed RNA polymerase activity"/>
    <property type="evidence" value="ECO:0007669"/>
    <property type="project" value="UniProtKB-KW"/>
</dbReference>
<dbReference type="Proteomes" id="UP000887577">
    <property type="component" value="Unplaced"/>
</dbReference>
<name>A0A914YFI8_9BILA</name>
<keyword evidence="1" id="KW-0548">Nucleotidyltransferase</keyword>
<comment type="catalytic activity">
    <reaction evidence="1">
        <text>RNA(n) + a ribonucleoside 5'-triphosphate = RNA(n+1) + diphosphate</text>
        <dbReference type="Rhea" id="RHEA:21248"/>
        <dbReference type="Rhea" id="RHEA-COMP:14527"/>
        <dbReference type="Rhea" id="RHEA-COMP:17342"/>
        <dbReference type="ChEBI" id="CHEBI:33019"/>
        <dbReference type="ChEBI" id="CHEBI:61557"/>
        <dbReference type="ChEBI" id="CHEBI:140395"/>
        <dbReference type="EC" id="2.7.7.48"/>
    </reaction>
</comment>
<keyword evidence="1" id="KW-0808">Transferase</keyword>
<evidence type="ECO:0000256" key="1">
    <source>
        <dbReference type="RuleBase" id="RU363098"/>
    </source>
</evidence>
<keyword evidence="1" id="KW-0696">RNA-directed RNA polymerase</keyword>
<dbReference type="PANTHER" id="PTHR23079">
    <property type="entry name" value="RNA-DEPENDENT RNA POLYMERASE"/>
    <property type="match status" value="1"/>
</dbReference>
<accession>A0A914YFI8</accession>
<dbReference type="EC" id="2.7.7.48" evidence="1"/>
<dbReference type="Pfam" id="PF05183">
    <property type="entry name" value="RdRP"/>
    <property type="match status" value="1"/>
</dbReference>
<proteinExistence type="inferred from homology"/>
<reference evidence="4" key="1">
    <citation type="submission" date="2022-11" db="UniProtKB">
        <authorList>
            <consortium name="WormBaseParasite"/>
        </authorList>
    </citation>
    <scope>IDENTIFICATION</scope>
</reference>
<keyword evidence="3" id="KW-1185">Reference proteome</keyword>
<evidence type="ECO:0000313" key="3">
    <source>
        <dbReference type="Proteomes" id="UP000887577"/>
    </source>
</evidence>
<dbReference type="GO" id="GO:0003723">
    <property type="term" value="F:RNA binding"/>
    <property type="evidence" value="ECO:0007669"/>
    <property type="project" value="UniProtKB-KW"/>
</dbReference>
<evidence type="ECO:0000259" key="2">
    <source>
        <dbReference type="Pfam" id="PF05183"/>
    </source>
</evidence>
<dbReference type="PANTHER" id="PTHR23079:SF57">
    <property type="entry name" value="RNA-DIRECTED RNA POLYMERASE"/>
    <property type="match status" value="1"/>
</dbReference>
<dbReference type="GO" id="GO:0031380">
    <property type="term" value="C:nuclear RNA-directed RNA polymerase complex"/>
    <property type="evidence" value="ECO:0007669"/>
    <property type="project" value="TreeGrafter"/>
</dbReference>
<dbReference type="GO" id="GO:0030422">
    <property type="term" value="P:siRNA processing"/>
    <property type="evidence" value="ECO:0007669"/>
    <property type="project" value="TreeGrafter"/>
</dbReference>
<feature type="domain" description="RDRP core" evidence="2">
    <location>
        <begin position="18"/>
        <end position="438"/>
    </location>
</feature>
<dbReference type="WBParaSite" id="PSU_v2.g17521.t1">
    <property type="protein sequence ID" value="PSU_v2.g17521.t1"/>
    <property type="gene ID" value="PSU_v2.g17521"/>
</dbReference>
<organism evidence="3 4">
    <name type="scientific">Panagrolaimus superbus</name>
    <dbReference type="NCBI Taxonomy" id="310955"/>
    <lineage>
        <taxon>Eukaryota</taxon>
        <taxon>Metazoa</taxon>
        <taxon>Ecdysozoa</taxon>
        <taxon>Nematoda</taxon>
        <taxon>Chromadorea</taxon>
        <taxon>Rhabditida</taxon>
        <taxon>Tylenchina</taxon>
        <taxon>Panagrolaimomorpha</taxon>
        <taxon>Panagrolaimoidea</taxon>
        <taxon>Panagrolaimidae</taxon>
        <taxon>Panagrolaimus</taxon>
    </lineage>
</organism>
<sequence length="487" mass="55698">MKLRSYQIGWLEEYVTPSHEPKYTLSDGIGIIDVRFARQIQHELGLTTMPSAFQFRCLGCKGMVAVDPYNKNLFSNGGNYFVMFRDSQMKFRTIAERDIDFDVIKYSAPCPLKLHRAFIALLIALAREQGRLEIVESRIHQLFTEAFIQILKSLYDPTAFAKALRGLPKHFPIDKFYPEQLIHEPFFRSIVEVNAVSVAKQLNSKCQIPLPPDLGRTAFGVLDETGVLKPGQVFFQYAKNVYSKSPNPELLILQGKVGITKSPMFHPGDIRYVQAIDHPLLHHHKNTVVFCNHGARPLPDEIGGGDLDGDEFSVFWDPPLLLKHAEAADFPSPDTSSLQNVSVEELHHSHAEFRIDYELYNNLEQISNCFISHLVLHHPNHDEIEKIAKSGDLAVNSFKSGVFADAIGPQEKPVYFPAFMNKRHEPSFQSPHILNIIHKRCTKIYLMMQLVQDNLRKSRMQKPIIEFEASEYAKNMYQRYCSEITKK</sequence>
<dbReference type="InterPro" id="IPR007855">
    <property type="entry name" value="RDRP"/>
</dbReference>
<dbReference type="AlphaFoldDB" id="A0A914YFI8"/>
<evidence type="ECO:0000313" key="4">
    <source>
        <dbReference type="WBParaSite" id="PSU_v2.g17521.t1"/>
    </source>
</evidence>
<comment type="similarity">
    <text evidence="1">Belongs to the RdRP family.</text>
</comment>
<protein>
    <recommendedName>
        <fullName evidence="1">RNA-dependent RNA polymerase</fullName>
        <ecNumber evidence="1">2.7.7.48</ecNumber>
    </recommendedName>
</protein>